<sequence length="812" mass="89341">MSSVDSTRRSDCYFNLFLHLLFWVIVIEENASSHRCVEPNGKIAVPIQSNKPLKRSADDAATSNATSETTTVAEDSEKASKIPRIEPVQDNGEVPDLLPASGHQSILPKFSSLQSMSQFSQSPLPQSSASSVQQKPQIPQSKSKPPEPPLQEDIRQQTTSAPVGVLKVECKQEQQDPGDSDLCQFKSAVSEPTSSNSAASQSLSDNFPNHLQYGALASDIDADLFDQLLYEVLGDSTDATVFNFSENLTDANKDSMDLPSPNQLKPFEAADSLAFINTPANNQLGSPTSLFRNIPAATSEPANADLTSSPATTSTTFFNTAPAQRLPSYTAGGAPAQRTGPGVQADGAQPCRPDPQADGRATPEYAGRYRCRRLLPCAEQKKRKENGKEKHFAIVIIVIIKPFQKQQQQQQQQQNTLVNPSLTNRAPQAYNQNTFNSNMNSLQAANFLNAPNQTIKNNSLTPGTNIFNSFDQQSNLSCINSFPGSGNAPNFPANCGPLNPTMFSPDMQSRNPSIVNDNRMDVMQRQKPPAYGTTHPLAHFGDNSSVRHQNLANSQQQRPVSRQFQAKSALSMNPVQTAPPSRQHNPQSQQQHCVPRHQQQQQQQHAVMQRQLNPYGNYPSHQTMGNTPFQQSLSQPVTFSPQFNANATINRPPPEYKATLNRNTSIQNSGHLLVDQLNAKYSKQQRPPNVTITPDGSAIGSQFNWRNQQQFAQGNFNNVNASASIPPVYNQYRMTTNQVLPNPIERPTRASLRALVMGAGHYKQRMPMASRPRNTAMVSMEQHRPMALNNSAMIANNVMPPELEIQKERVVS</sequence>
<dbReference type="EMBL" id="BPLR01004869">
    <property type="protein sequence ID" value="GIX98139.1"/>
    <property type="molecule type" value="Genomic_DNA"/>
</dbReference>
<feature type="compositionally biased region" description="Low complexity" evidence="1">
    <location>
        <begin position="59"/>
        <end position="73"/>
    </location>
</feature>
<comment type="caution">
    <text evidence="3">The sequence shown here is derived from an EMBL/GenBank/DDBJ whole genome shotgun (WGS) entry which is preliminary data.</text>
</comment>
<keyword evidence="4" id="KW-1185">Reference proteome</keyword>
<feature type="region of interest" description="Disordered" evidence="1">
    <location>
        <begin position="48"/>
        <end position="101"/>
    </location>
</feature>
<feature type="compositionally biased region" description="Low complexity" evidence="1">
    <location>
        <begin position="587"/>
        <end position="611"/>
    </location>
</feature>
<feature type="chain" id="PRO_5043338149" evidence="2">
    <location>
        <begin position="34"/>
        <end position="812"/>
    </location>
</feature>
<evidence type="ECO:0000256" key="2">
    <source>
        <dbReference type="SAM" id="SignalP"/>
    </source>
</evidence>
<feature type="region of interest" description="Disordered" evidence="1">
    <location>
        <begin position="321"/>
        <end position="364"/>
    </location>
</feature>
<dbReference type="AlphaFoldDB" id="A0AAV4PM02"/>
<feature type="compositionally biased region" description="Basic and acidic residues" evidence="1">
    <location>
        <begin position="75"/>
        <end position="84"/>
    </location>
</feature>
<feature type="compositionally biased region" description="Polar residues" evidence="1">
    <location>
        <begin position="550"/>
        <end position="586"/>
    </location>
</feature>
<keyword evidence="2" id="KW-0732">Signal</keyword>
<proteinExistence type="predicted"/>
<organism evidence="3 4">
    <name type="scientific">Caerostris extrusa</name>
    <name type="common">Bark spider</name>
    <name type="synonym">Caerostris bankana</name>
    <dbReference type="NCBI Taxonomy" id="172846"/>
    <lineage>
        <taxon>Eukaryota</taxon>
        <taxon>Metazoa</taxon>
        <taxon>Ecdysozoa</taxon>
        <taxon>Arthropoda</taxon>
        <taxon>Chelicerata</taxon>
        <taxon>Arachnida</taxon>
        <taxon>Araneae</taxon>
        <taxon>Araneomorphae</taxon>
        <taxon>Entelegynae</taxon>
        <taxon>Araneoidea</taxon>
        <taxon>Araneidae</taxon>
        <taxon>Caerostris</taxon>
    </lineage>
</organism>
<accession>A0AAV4PM02</accession>
<evidence type="ECO:0000256" key="1">
    <source>
        <dbReference type="SAM" id="MobiDB-lite"/>
    </source>
</evidence>
<feature type="region of interest" description="Disordered" evidence="1">
    <location>
        <begin position="116"/>
        <end position="153"/>
    </location>
</feature>
<feature type="signal peptide" evidence="2">
    <location>
        <begin position="1"/>
        <end position="33"/>
    </location>
</feature>
<dbReference type="Proteomes" id="UP001054945">
    <property type="component" value="Unassembled WGS sequence"/>
</dbReference>
<feature type="compositionally biased region" description="Polar residues" evidence="1">
    <location>
        <begin position="619"/>
        <end position="634"/>
    </location>
</feature>
<feature type="region of interest" description="Disordered" evidence="1">
    <location>
        <begin position="550"/>
        <end position="634"/>
    </location>
</feature>
<protein>
    <submittedName>
        <fullName evidence="3">Uncharacterized protein</fullName>
    </submittedName>
</protein>
<reference evidence="3 4" key="1">
    <citation type="submission" date="2021-06" db="EMBL/GenBank/DDBJ databases">
        <title>Caerostris extrusa draft genome.</title>
        <authorList>
            <person name="Kono N."/>
            <person name="Arakawa K."/>
        </authorList>
    </citation>
    <scope>NUCLEOTIDE SEQUENCE [LARGE SCALE GENOMIC DNA]</scope>
</reference>
<feature type="compositionally biased region" description="Low complexity" evidence="1">
    <location>
        <begin position="116"/>
        <end position="143"/>
    </location>
</feature>
<evidence type="ECO:0000313" key="4">
    <source>
        <dbReference type="Proteomes" id="UP001054945"/>
    </source>
</evidence>
<evidence type="ECO:0000313" key="3">
    <source>
        <dbReference type="EMBL" id="GIX98139.1"/>
    </source>
</evidence>
<gene>
    <name evidence="3" type="primary">AVEN_179868_1</name>
    <name evidence="3" type="ORF">CEXT_91071</name>
</gene>
<name>A0AAV4PM02_CAEEX</name>